<feature type="compositionally biased region" description="Basic and acidic residues" evidence="1">
    <location>
        <begin position="165"/>
        <end position="177"/>
    </location>
</feature>
<feature type="region of interest" description="Disordered" evidence="1">
    <location>
        <begin position="1"/>
        <end position="42"/>
    </location>
</feature>
<comment type="caution">
    <text evidence="2">The sequence shown here is derived from an EMBL/GenBank/DDBJ whole genome shotgun (WGS) entry which is preliminary data.</text>
</comment>
<protein>
    <submittedName>
        <fullName evidence="2">Uncharacterized protein</fullName>
    </submittedName>
</protein>
<dbReference type="EMBL" id="VUMV01000012">
    <property type="protein sequence ID" value="MST83014.1"/>
    <property type="molecule type" value="Genomic_DNA"/>
</dbReference>
<dbReference type="RefSeq" id="WP_154458919.1">
    <property type="nucleotide sequence ID" value="NZ_VUMV01000012.1"/>
</dbReference>
<dbReference type="Proteomes" id="UP000466864">
    <property type="component" value="Unassembled WGS sequence"/>
</dbReference>
<name>A0A7X2PA52_9FIRM</name>
<accession>A0A7X2PA52</accession>
<keyword evidence="3" id="KW-1185">Reference proteome</keyword>
<proteinExistence type="predicted"/>
<organism evidence="2 3">
    <name type="scientific">Bilifractor porci</name>
    <dbReference type="NCBI Taxonomy" id="2606636"/>
    <lineage>
        <taxon>Bacteria</taxon>
        <taxon>Bacillati</taxon>
        <taxon>Bacillota</taxon>
        <taxon>Clostridia</taxon>
        <taxon>Lachnospirales</taxon>
        <taxon>Lachnospiraceae</taxon>
        <taxon>Bilifractor</taxon>
    </lineage>
</organism>
<feature type="region of interest" description="Disordered" evidence="1">
    <location>
        <begin position="107"/>
        <end position="126"/>
    </location>
</feature>
<evidence type="ECO:0000313" key="2">
    <source>
        <dbReference type="EMBL" id="MST83014.1"/>
    </source>
</evidence>
<reference evidence="2 3" key="1">
    <citation type="submission" date="2019-08" db="EMBL/GenBank/DDBJ databases">
        <title>In-depth cultivation of the pig gut microbiome towards novel bacterial diversity and tailored functional studies.</title>
        <authorList>
            <person name="Wylensek D."/>
            <person name="Hitch T.C.A."/>
            <person name="Clavel T."/>
        </authorList>
    </citation>
    <scope>NUCLEOTIDE SEQUENCE [LARGE SCALE GENOMIC DNA]</scope>
    <source>
        <strain evidence="2 3">Oil+RF-744-WCA-WT-13</strain>
    </source>
</reference>
<evidence type="ECO:0000256" key="1">
    <source>
        <dbReference type="SAM" id="MobiDB-lite"/>
    </source>
</evidence>
<sequence length="192" mass="21452">MNEERMNEDYATENGSGSGAVVEAPEEKSIEAPAGSTDGSRNFPEITIKFGKGLCGDPFTAKDGKAYVEIKIPNVDPGDHRPWESFILPAKRVHENKFGKGLWAKIPENGSTTLSRPQYQGKNEQGVPVWHYEKRNVTNQELKALVESYKTKNRSRESVTGSLKKGKEIAEKEEEAKSDEFHKVIGDELPFR</sequence>
<feature type="compositionally biased region" description="Polar residues" evidence="1">
    <location>
        <begin position="109"/>
        <end position="123"/>
    </location>
</feature>
<gene>
    <name evidence="2" type="ORF">FYJ60_11970</name>
</gene>
<feature type="region of interest" description="Disordered" evidence="1">
    <location>
        <begin position="152"/>
        <end position="177"/>
    </location>
</feature>
<dbReference type="AlphaFoldDB" id="A0A7X2PA52"/>
<evidence type="ECO:0000313" key="3">
    <source>
        <dbReference type="Proteomes" id="UP000466864"/>
    </source>
</evidence>